<name>A0AAD7SQX9_9TELE</name>
<dbReference type="AlphaFoldDB" id="A0AAD7SQX9"/>
<gene>
    <name evidence="2" type="ORF">AAFF_G00288110</name>
</gene>
<evidence type="ECO:0000313" key="2">
    <source>
        <dbReference type="EMBL" id="KAJ8407135.1"/>
    </source>
</evidence>
<sequence length="128" mass="14033">MTKPRRSSTRTETARACWPQWTPPSTSPSGSASRSPASPRSSTLRRARRSTHCPTCGARTRSSSGCRIPRPPPRAVVGRQALQRQPSWNGGLPRGTEEEEARPRHVLRPLVPPLQERCPPLHNGSGSL</sequence>
<organism evidence="2 3">
    <name type="scientific">Aldrovandia affinis</name>
    <dbReference type="NCBI Taxonomy" id="143900"/>
    <lineage>
        <taxon>Eukaryota</taxon>
        <taxon>Metazoa</taxon>
        <taxon>Chordata</taxon>
        <taxon>Craniata</taxon>
        <taxon>Vertebrata</taxon>
        <taxon>Euteleostomi</taxon>
        <taxon>Actinopterygii</taxon>
        <taxon>Neopterygii</taxon>
        <taxon>Teleostei</taxon>
        <taxon>Notacanthiformes</taxon>
        <taxon>Halosauridae</taxon>
        <taxon>Aldrovandia</taxon>
    </lineage>
</organism>
<reference evidence="2" key="1">
    <citation type="journal article" date="2023" name="Science">
        <title>Genome structures resolve the early diversification of teleost fishes.</title>
        <authorList>
            <person name="Parey E."/>
            <person name="Louis A."/>
            <person name="Montfort J."/>
            <person name="Bouchez O."/>
            <person name="Roques C."/>
            <person name="Iampietro C."/>
            <person name="Lluch J."/>
            <person name="Castinel A."/>
            <person name="Donnadieu C."/>
            <person name="Desvignes T."/>
            <person name="Floi Bucao C."/>
            <person name="Jouanno E."/>
            <person name="Wen M."/>
            <person name="Mejri S."/>
            <person name="Dirks R."/>
            <person name="Jansen H."/>
            <person name="Henkel C."/>
            <person name="Chen W.J."/>
            <person name="Zahm M."/>
            <person name="Cabau C."/>
            <person name="Klopp C."/>
            <person name="Thompson A.W."/>
            <person name="Robinson-Rechavi M."/>
            <person name="Braasch I."/>
            <person name="Lecointre G."/>
            <person name="Bobe J."/>
            <person name="Postlethwait J.H."/>
            <person name="Berthelot C."/>
            <person name="Roest Crollius H."/>
            <person name="Guiguen Y."/>
        </authorList>
    </citation>
    <scope>NUCLEOTIDE SEQUENCE</scope>
    <source>
        <strain evidence="2">NC1722</strain>
    </source>
</reference>
<keyword evidence="3" id="KW-1185">Reference proteome</keyword>
<evidence type="ECO:0000256" key="1">
    <source>
        <dbReference type="SAM" id="MobiDB-lite"/>
    </source>
</evidence>
<feature type="region of interest" description="Disordered" evidence="1">
    <location>
        <begin position="1"/>
        <end position="105"/>
    </location>
</feature>
<comment type="caution">
    <text evidence="2">The sequence shown here is derived from an EMBL/GenBank/DDBJ whole genome shotgun (WGS) entry which is preliminary data.</text>
</comment>
<accession>A0AAD7SQX9</accession>
<proteinExistence type="predicted"/>
<evidence type="ECO:0000313" key="3">
    <source>
        <dbReference type="Proteomes" id="UP001221898"/>
    </source>
</evidence>
<feature type="compositionally biased region" description="Low complexity" evidence="1">
    <location>
        <begin position="27"/>
        <end position="42"/>
    </location>
</feature>
<protein>
    <submittedName>
        <fullName evidence="2">Uncharacterized protein</fullName>
    </submittedName>
</protein>
<dbReference type="EMBL" id="JAINUG010000040">
    <property type="protein sequence ID" value="KAJ8407135.1"/>
    <property type="molecule type" value="Genomic_DNA"/>
</dbReference>
<dbReference type="Proteomes" id="UP001221898">
    <property type="component" value="Unassembled WGS sequence"/>
</dbReference>